<reference evidence="1" key="1">
    <citation type="journal article" date="2014" name="Front. Microbiol.">
        <title>High frequency of phylogenetically diverse reductive dehalogenase-homologous genes in deep subseafloor sedimentary metagenomes.</title>
        <authorList>
            <person name="Kawai M."/>
            <person name="Futagami T."/>
            <person name="Toyoda A."/>
            <person name="Takaki Y."/>
            <person name="Nishi S."/>
            <person name="Hori S."/>
            <person name="Arai W."/>
            <person name="Tsubouchi T."/>
            <person name="Morono Y."/>
            <person name="Uchiyama I."/>
            <person name="Ito T."/>
            <person name="Fujiyama A."/>
            <person name="Inagaki F."/>
            <person name="Takami H."/>
        </authorList>
    </citation>
    <scope>NUCLEOTIDE SEQUENCE</scope>
    <source>
        <strain evidence="1">Expedition CK06-06</strain>
    </source>
</reference>
<name>X1BID4_9ZZZZ</name>
<dbReference type="InterPro" id="IPR036412">
    <property type="entry name" value="HAD-like_sf"/>
</dbReference>
<comment type="caution">
    <text evidence="1">The sequence shown here is derived from an EMBL/GenBank/DDBJ whole genome shotgun (WGS) entry which is preliminary data.</text>
</comment>
<dbReference type="SUPFAM" id="SSF56784">
    <property type="entry name" value="HAD-like"/>
    <property type="match status" value="1"/>
</dbReference>
<dbReference type="AlphaFoldDB" id="X1BID4"/>
<proteinExistence type="predicted"/>
<sequence length="94" mass="11046">MEKPIKAVLMDLDGTSVKSESFWIWIIQLTTSSLLDDPKFELEESDMPYVSGNSVSEHLKYCIKKYCPDKTIEQARKFYFEHTHREMKNSHSNL</sequence>
<gene>
    <name evidence="1" type="ORF">S01H4_47009</name>
</gene>
<organism evidence="1">
    <name type="scientific">marine sediment metagenome</name>
    <dbReference type="NCBI Taxonomy" id="412755"/>
    <lineage>
        <taxon>unclassified sequences</taxon>
        <taxon>metagenomes</taxon>
        <taxon>ecological metagenomes</taxon>
    </lineage>
</organism>
<protein>
    <submittedName>
        <fullName evidence="1">Uncharacterized protein</fullName>
    </submittedName>
</protein>
<evidence type="ECO:0000313" key="1">
    <source>
        <dbReference type="EMBL" id="GAG95669.1"/>
    </source>
</evidence>
<dbReference type="EMBL" id="BART01026335">
    <property type="protein sequence ID" value="GAG95669.1"/>
    <property type="molecule type" value="Genomic_DNA"/>
</dbReference>
<accession>X1BID4</accession>